<accession>A0A1G6YM39</accession>
<evidence type="ECO:0000256" key="2">
    <source>
        <dbReference type="ARBA" id="ARBA00023125"/>
    </source>
</evidence>
<keyword evidence="7" id="KW-1185">Reference proteome</keyword>
<sequence>MTFRNPESFNAEGTLLASLSDAQKQAALNIAVEKSVPKGTTLMHQGDDGDTLLVIREGTCKICIYTASGKELILDYLGPGQIAGELSVFDGQPCSASVITVESCRVAVFQRAALLSFLEKNPDITLQIIKVLCARIRRTNQLLESDRSYAMGPKLARGLLQLVAFHGANIDSALNAESSLRFAISQSDLGNFVSLSRENVNRQLRDWQETGILTAAGGKITIKDLQALRDIADYID</sequence>
<gene>
    <name evidence="6" type="ORF">SAMN04488071_1675</name>
</gene>
<dbReference type="RefSeq" id="WP_068302749.1">
    <property type="nucleotide sequence ID" value="NZ_DAIOMO010000002.1"/>
</dbReference>
<dbReference type="PROSITE" id="PS51063">
    <property type="entry name" value="HTH_CRP_2"/>
    <property type="match status" value="1"/>
</dbReference>
<dbReference type="InterPro" id="IPR018490">
    <property type="entry name" value="cNMP-bd_dom_sf"/>
</dbReference>
<dbReference type="InterPro" id="IPR050397">
    <property type="entry name" value="Env_Response_Regulators"/>
</dbReference>
<feature type="domain" description="HTH crp-type" evidence="5">
    <location>
        <begin position="149"/>
        <end position="226"/>
    </location>
</feature>
<dbReference type="Pfam" id="PF13545">
    <property type="entry name" value="HTH_Crp_2"/>
    <property type="match status" value="1"/>
</dbReference>
<dbReference type="GO" id="GO:0003677">
    <property type="term" value="F:DNA binding"/>
    <property type="evidence" value="ECO:0007669"/>
    <property type="project" value="UniProtKB-KW"/>
</dbReference>
<dbReference type="AlphaFoldDB" id="A0A1G6YM39"/>
<dbReference type="CDD" id="cd00038">
    <property type="entry name" value="CAP_ED"/>
    <property type="match status" value="1"/>
</dbReference>
<organism evidence="6 7">
    <name type="scientific">Kordiimonas lacus</name>
    <dbReference type="NCBI Taxonomy" id="637679"/>
    <lineage>
        <taxon>Bacteria</taxon>
        <taxon>Pseudomonadati</taxon>
        <taxon>Pseudomonadota</taxon>
        <taxon>Alphaproteobacteria</taxon>
        <taxon>Kordiimonadales</taxon>
        <taxon>Kordiimonadaceae</taxon>
        <taxon>Kordiimonas</taxon>
    </lineage>
</organism>
<dbReference type="InterPro" id="IPR000595">
    <property type="entry name" value="cNMP-bd_dom"/>
</dbReference>
<dbReference type="Proteomes" id="UP000183685">
    <property type="component" value="Unassembled WGS sequence"/>
</dbReference>
<evidence type="ECO:0000259" key="4">
    <source>
        <dbReference type="PROSITE" id="PS50042"/>
    </source>
</evidence>
<reference evidence="6 7" key="1">
    <citation type="submission" date="2016-10" db="EMBL/GenBank/DDBJ databases">
        <authorList>
            <person name="de Groot N.N."/>
        </authorList>
    </citation>
    <scope>NUCLEOTIDE SEQUENCE [LARGE SCALE GENOMIC DNA]</scope>
    <source>
        <strain evidence="6 7">CGMCC 1.9109</strain>
    </source>
</reference>
<evidence type="ECO:0000313" key="7">
    <source>
        <dbReference type="Proteomes" id="UP000183685"/>
    </source>
</evidence>
<dbReference type="EMBL" id="FNAK01000003">
    <property type="protein sequence ID" value="SDD91469.1"/>
    <property type="molecule type" value="Genomic_DNA"/>
</dbReference>
<dbReference type="PANTHER" id="PTHR24567">
    <property type="entry name" value="CRP FAMILY TRANSCRIPTIONAL REGULATORY PROTEIN"/>
    <property type="match status" value="1"/>
</dbReference>
<feature type="domain" description="Cyclic nucleotide-binding" evidence="4">
    <location>
        <begin position="15"/>
        <end position="135"/>
    </location>
</feature>
<dbReference type="InterPro" id="IPR036388">
    <property type="entry name" value="WH-like_DNA-bd_sf"/>
</dbReference>
<dbReference type="InterPro" id="IPR014710">
    <property type="entry name" value="RmlC-like_jellyroll"/>
</dbReference>
<dbReference type="InterPro" id="IPR012318">
    <property type="entry name" value="HTH_CRP"/>
</dbReference>
<dbReference type="PANTHER" id="PTHR24567:SF68">
    <property type="entry name" value="DNA-BINDING TRANSCRIPTIONAL DUAL REGULATOR CRP"/>
    <property type="match status" value="1"/>
</dbReference>
<dbReference type="PROSITE" id="PS50042">
    <property type="entry name" value="CNMP_BINDING_3"/>
    <property type="match status" value="1"/>
</dbReference>
<keyword evidence="6" id="KW-0808">Transferase</keyword>
<dbReference type="STRING" id="637679.GCA_001550055_01356"/>
<evidence type="ECO:0000313" key="6">
    <source>
        <dbReference type="EMBL" id="SDD91469.1"/>
    </source>
</evidence>
<dbReference type="GO" id="GO:0005829">
    <property type="term" value="C:cytosol"/>
    <property type="evidence" value="ECO:0007669"/>
    <property type="project" value="TreeGrafter"/>
</dbReference>
<dbReference type="GO" id="GO:0003700">
    <property type="term" value="F:DNA-binding transcription factor activity"/>
    <property type="evidence" value="ECO:0007669"/>
    <property type="project" value="TreeGrafter"/>
</dbReference>
<dbReference type="Gene3D" id="2.60.120.10">
    <property type="entry name" value="Jelly Rolls"/>
    <property type="match status" value="1"/>
</dbReference>
<dbReference type="Gene3D" id="1.10.10.10">
    <property type="entry name" value="Winged helix-like DNA-binding domain superfamily/Winged helix DNA-binding domain"/>
    <property type="match status" value="1"/>
</dbReference>
<keyword evidence="3" id="KW-0804">Transcription</keyword>
<keyword evidence="6" id="KW-0418">Kinase</keyword>
<dbReference type="InterPro" id="IPR036390">
    <property type="entry name" value="WH_DNA-bd_sf"/>
</dbReference>
<evidence type="ECO:0000259" key="5">
    <source>
        <dbReference type="PROSITE" id="PS51063"/>
    </source>
</evidence>
<evidence type="ECO:0000256" key="1">
    <source>
        <dbReference type="ARBA" id="ARBA00023015"/>
    </source>
</evidence>
<dbReference type="SUPFAM" id="SSF51206">
    <property type="entry name" value="cAMP-binding domain-like"/>
    <property type="match status" value="1"/>
</dbReference>
<evidence type="ECO:0000256" key="3">
    <source>
        <dbReference type="ARBA" id="ARBA00023163"/>
    </source>
</evidence>
<dbReference type="GO" id="GO:0016301">
    <property type="term" value="F:kinase activity"/>
    <property type="evidence" value="ECO:0007669"/>
    <property type="project" value="UniProtKB-KW"/>
</dbReference>
<dbReference type="OrthoDB" id="3525895at2"/>
<keyword evidence="1" id="KW-0805">Transcription regulation</keyword>
<protein>
    <submittedName>
        <fullName evidence="6">cAMP-binding domain of CRP or a regulatory subunit of cAMP-dependent protein kinases</fullName>
    </submittedName>
</protein>
<keyword evidence="2" id="KW-0238">DNA-binding</keyword>
<dbReference type="SMART" id="SM00100">
    <property type="entry name" value="cNMP"/>
    <property type="match status" value="1"/>
</dbReference>
<name>A0A1G6YM39_9PROT</name>
<dbReference type="SMART" id="SM00419">
    <property type="entry name" value="HTH_CRP"/>
    <property type="match status" value="1"/>
</dbReference>
<dbReference type="Pfam" id="PF00027">
    <property type="entry name" value="cNMP_binding"/>
    <property type="match status" value="1"/>
</dbReference>
<dbReference type="SUPFAM" id="SSF46785">
    <property type="entry name" value="Winged helix' DNA-binding domain"/>
    <property type="match status" value="1"/>
</dbReference>
<proteinExistence type="predicted"/>